<sequence length="765" mass="86025">MDAKQEYEGSQSEQPRTEEYGLEKAQQGETLSLKESDAENSINEAVRLVVPLTDDPTLVALTFRFWVLSFFFAVIASIVNQYYYFRTSRGGFPLYFVNLTSYALGVALAKILPHGNVTIGGHTMSLNPCPFNIKEHVLIGIAVSTASITAYAIDIITAMDLFLKHRMGAFGAIVLIITTQCLGYGMAGVLRKYLVHPTEMVWWSNLVHVVFYNAIHNTDEFKTKKMVRGWSYMKFFWIVCGCTFLYEFIPQFMAPLLLYFDWVCWINPYNKDFWAMFSSMAGGGAGIMSLSFDWTVIGGYTLWLPVSTQLNQFSGIFLSYWIILPILWMKNILGARTFGRPLTPRLFHSDGQPFDITPYLNDDYSLNEDKYNASAPVTMTPMYALVFMYSFITLAGCISHIACFHGANIWKSWKTSLSNSDDVHVRMMKIYPEVPQMWYAAFYVVMVGLSCMVCEVYGLQLPWWGLLVGLAMSWVLTFPICAMTAITGTGPGVNVITELVCGFMFPGKPLANMTFKCYGYMATWQCKELLSDLKLGVYMKIPPRSMFTAQLWGTVLGGVFNYMTLLLIINSKREYLDGTADDPNGLWTGLGAQVMWGSALIYGALGPQRMFSSKGNYHFIYWGFLIGAVIPVIQWALSKKFPKIKWSLFNVTVFAGGMSAFPGGLIVGLVPSFVVFLVWQIWLFRYHKRVWSKYTFILSASLDTGAALTGLAIFLFLSGGVSPKLSFVFPSWIGNYYLEDGTNAPYLGVNRCGAFNNTWTGGLHE</sequence>
<feature type="transmembrane region" description="Helical" evidence="10">
    <location>
        <begin position="137"/>
        <end position="156"/>
    </location>
</feature>
<dbReference type="GO" id="GO:0015031">
    <property type="term" value="P:protein transport"/>
    <property type="evidence" value="ECO:0007669"/>
    <property type="project" value="UniProtKB-KW"/>
</dbReference>
<keyword evidence="5" id="KW-0571">Peptide transport</keyword>
<evidence type="ECO:0000256" key="9">
    <source>
        <dbReference type="SAM" id="MobiDB-lite"/>
    </source>
</evidence>
<evidence type="ECO:0000256" key="6">
    <source>
        <dbReference type="ARBA" id="ARBA00022927"/>
    </source>
</evidence>
<feature type="region of interest" description="Disordered" evidence="9">
    <location>
        <begin position="1"/>
        <end position="28"/>
    </location>
</feature>
<dbReference type="InterPro" id="IPR004813">
    <property type="entry name" value="OPT"/>
</dbReference>
<feature type="transmembrane region" description="Helical" evidence="10">
    <location>
        <begin position="65"/>
        <end position="85"/>
    </location>
</feature>
<evidence type="ECO:0000256" key="10">
    <source>
        <dbReference type="SAM" id="Phobius"/>
    </source>
</evidence>
<protein>
    <recommendedName>
        <fullName evidence="13">OPT superfamily oligopeptide transporter</fullName>
    </recommendedName>
</protein>
<dbReference type="PANTHER" id="PTHR22601">
    <property type="entry name" value="ISP4 LIKE PROTEIN"/>
    <property type="match status" value="1"/>
</dbReference>
<feature type="transmembrane region" description="Helical" evidence="10">
    <location>
        <begin position="168"/>
        <end position="187"/>
    </location>
</feature>
<feature type="transmembrane region" description="Helical" evidence="10">
    <location>
        <begin position="193"/>
        <end position="215"/>
    </location>
</feature>
<keyword evidence="6" id="KW-0653">Protein transport</keyword>
<dbReference type="GO" id="GO:0016020">
    <property type="term" value="C:membrane"/>
    <property type="evidence" value="ECO:0007669"/>
    <property type="project" value="UniProtKB-SubCell"/>
</dbReference>
<feature type="transmembrane region" description="Helical" evidence="10">
    <location>
        <begin position="619"/>
        <end position="637"/>
    </location>
</feature>
<feature type="transmembrane region" description="Helical" evidence="10">
    <location>
        <begin position="280"/>
        <end position="303"/>
    </location>
</feature>
<feature type="transmembrane region" description="Helical" evidence="10">
    <location>
        <begin position="382"/>
        <end position="404"/>
    </location>
</feature>
<name>A0A9P6R6U7_9FUNG</name>
<dbReference type="AlphaFoldDB" id="A0A9P6R6U7"/>
<dbReference type="NCBIfam" id="TIGR00728">
    <property type="entry name" value="OPT_sfam"/>
    <property type="match status" value="1"/>
</dbReference>
<feature type="transmembrane region" description="Helical" evidence="10">
    <location>
        <begin position="310"/>
        <end position="328"/>
    </location>
</feature>
<feature type="transmembrane region" description="Helical" evidence="10">
    <location>
        <begin position="549"/>
        <end position="569"/>
    </location>
</feature>
<dbReference type="Proteomes" id="UP000823405">
    <property type="component" value="Unassembled WGS sequence"/>
</dbReference>
<comment type="subcellular location">
    <subcellularLocation>
        <location evidence="1">Membrane</location>
        <topology evidence="1">Multi-pass membrane protein</topology>
    </subcellularLocation>
</comment>
<evidence type="ECO:0000313" key="11">
    <source>
        <dbReference type="EMBL" id="KAG0312510.1"/>
    </source>
</evidence>
<evidence type="ECO:0000256" key="1">
    <source>
        <dbReference type="ARBA" id="ARBA00004141"/>
    </source>
</evidence>
<evidence type="ECO:0000256" key="5">
    <source>
        <dbReference type="ARBA" id="ARBA00022856"/>
    </source>
</evidence>
<dbReference type="NCBIfam" id="TIGR00727">
    <property type="entry name" value="ISP4_OPT"/>
    <property type="match status" value="1"/>
</dbReference>
<feature type="transmembrane region" description="Helical" evidence="10">
    <location>
        <begin position="437"/>
        <end position="458"/>
    </location>
</feature>
<dbReference type="EMBL" id="JAAAIN010000610">
    <property type="protein sequence ID" value="KAG0312510.1"/>
    <property type="molecule type" value="Genomic_DNA"/>
</dbReference>
<dbReference type="Pfam" id="PF03169">
    <property type="entry name" value="OPT"/>
    <property type="match status" value="1"/>
</dbReference>
<comment type="similarity">
    <text evidence="2">Belongs to the oligopeptide OPT transporter family.</text>
</comment>
<proteinExistence type="inferred from homology"/>
<keyword evidence="8 10" id="KW-0472">Membrane</keyword>
<evidence type="ECO:0000313" key="12">
    <source>
        <dbReference type="Proteomes" id="UP000823405"/>
    </source>
</evidence>
<keyword evidence="7 10" id="KW-1133">Transmembrane helix</keyword>
<evidence type="ECO:0008006" key="13">
    <source>
        <dbReference type="Google" id="ProtNLM"/>
    </source>
</evidence>
<feature type="transmembrane region" description="Helical" evidence="10">
    <location>
        <begin position="464"/>
        <end position="486"/>
    </location>
</feature>
<accession>A0A9P6R6U7</accession>
<dbReference type="OrthoDB" id="9986677at2759"/>
<feature type="transmembrane region" description="Helical" evidence="10">
    <location>
        <begin position="696"/>
        <end position="717"/>
    </location>
</feature>
<keyword evidence="3" id="KW-0813">Transport</keyword>
<feature type="transmembrane region" description="Helical" evidence="10">
    <location>
        <begin position="235"/>
        <end position="260"/>
    </location>
</feature>
<dbReference type="GO" id="GO:0035673">
    <property type="term" value="F:oligopeptide transmembrane transporter activity"/>
    <property type="evidence" value="ECO:0007669"/>
    <property type="project" value="InterPro"/>
</dbReference>
<evidence type="ECO:0000256" key="7">
    <source>
        <dbReference type="ARBA" id="ARBA00022989"/>
    </source>
</evidence>
<evidence type="ECO:0000256" key="4">
    <source>
        <dbReference type="ARBA" id="ARBA00022692"/>
    </source>
</evidence>
<evidence type="ECO:0000256" key="2">
    <source>
        <dbReference type="ARBA" id="ARBA00008807"/>
    </source>
</evidence>
<feature type="transmembrane region" description="Helical" evidence="10">
    <location>
        <begin position="657"/>
        <end position="684"/>
    </location>
</feature>
<dbReference type="InterPro" id="IPR004648">
    <property type="entry name" value="Oligpept_transpt"/>
</dbReference>
<feature type="transmembrane region" description="Helical" evidence="10">
    <location>
        <begin position="92"/>
        <end position="112"/>
    </location>
</feature>
<gene>
    <name evidence="11" type="ORF">BGZ97_011149</name>
</gene>
<organism evidence="11 12">
    <name type="scientific">Linnemannia gamsii</name>
    <dbReference type="NCBI Taxonomy" id="64522"/>
    <lineage>
        <taxon>Eukaryota</taxon>
        <taxon>Fungi</taxon>
        <taxon>Fungi incertae sedis</taxon>
        <taxon>Mucoromycota</taxon>
        <taxon>Mortierellomycotina</taxon>
        <taxon>Mortierellomycetes</taxon>
        <taxon>Mortierellales</taxon>
        <taxon>Mortierellaceae</taxon>
        <taxon>Linnemannia</taxon>
    </lineage>
</organism>
<evidence type="ECO:0000256" key="8">
    <source>
        <dbReference type="ARBA" id="ARBA00023136"/>
    </source>
</evidence>
<evidence type="ECO:0000256" key="3">
    <source>
        <dbReference type="ARBA" id="ARBA00022448"/>
    </source>
</evidence>
<comment type="caution">
    <text evidence="11">The sequence shown here is derived from an EMBL/GenBank/DDBJ whole genome shotgun (WGS) entry which is preliminary data.</text>
</comment>
<reference evidence="11" key="1">
    <citation type="journal article" date="2020" name="Fungal Divers.">
        <title>Resolving the Mortierellaceae phylogeny through synthesis of multi-gene phylogenetics and phylogenomics.</title>
        <authorList>
            <person name="Vandepol N."/>
            <person name="Liber J."/>
            <person name="Desiro A."/>
            <person name="Na H."/>
            <person name="Kennedy M."/>
            <person name="Barry K."/>
            <person name="Grigoriev I.V."/>
            <person name="Miller A.N."/>
            <person name="O'Donnell K."/>
            <person name="Stajich J.E."/>
            <person name="Bonito G."/>
        </authorList>
    </citation>
    <scope>NUCLEOTIDE SEQUENCE</scope>
    <source>
        <strain evidence="11">NVP60</strain>
    </source>
</reference>
<keyword evidence="12" id="KW-1185">Reference proteome</keyword>
<feature type="transmembrane region" description="Helical" evidence="10">
    <location>
        <begin position="589"/>
        <end position="607"/>
    </location>
</feature>
<keyword evidence="4 10" id="KW-0812">Transmembrane</keyword>